<accession>A0A6M4GX09</accession>
<reference evidence="2 3" key="1">
    <citation type="submission" date="2020-04" db="EMBL/GenBank/DDBJ databases">
        <title>Usitatibacter rugosus gen. nov., sp. nov. and Usitatibacter palustris sp. nov., novel members of Usitatibacteraceae fam. nov. within the order Nitrosomonadales isolated from soil.</title>
        <authorList>
            <person name="Huber K.J."/>
            <person name="Neumann-Schaal M."/>
            <person name="Geppert A."/>
            <person name="Luckner M."/>
            <person name="Wanner G."/>
            <person name="Overmann J."/>
        </authorList>
    </citation>
    <scope>NUCLEOTIDE SEQUENCE [LARGE SCALE GENOMIC DNA]</scope>
    <source>
        <strain evidence="2 3">0125_3</strain>
    </source>
</reference>
<feature type="transmembrane region" description="Helical" evidence="1">
    <location>
        <begin position="16"/>
        <end position="36"/>
    </location>
</feature>
<evidence type="ECO:0000256" key="1">
    <source>
        <dbReference type="SAM" id="Phobius"/>
    </source>
</evidence>
<proteinExistence type="predicted"/>
<keyword evidence="1" id="KW-0812">Transmembrane</keyword>
<name>A0A6M4GX09_9PROT</name>
<protein>
    <recommendedName>
        <fullName evidence="4">General secretion pathway protein M</fullName>
    </recommendedName>
</protein>
<dbReference type="Pfam" id="PF04612">
    <property type="entry name" value="T2SSM"/>
    <property type="match status" value="1"/>
</dbReference>
<dbReference type="Proteomes" id="UP000501534">
    <property type="component" value="Chromosome"/>
</dbReference>
<keyword evidence="1" id="KW-0472">Membrane</keyword>
<dbReference type="AlphaFoldDB" id="A0A6M4GX09"/>
<dbReference type="InterPro" id="IPR007690">
    <property type="entry name" value="T2SS_GspM"/>
</dbReference>
<organism evidence="2 3">
    <name type="scientific">Usitatibacter rugosus</name>
    <dbReference type="NCBI Taxonomy" id="2732067"/>
    <lineage>
        <taxon>Bacteria</taxon>
        <taxon>Pseudomonadati</taxon>
        <taxon>Pseudomonadota</taxon>
        <taxon>Betaproteobacteria</taxon>
        <taxon>Nitrosomonadales</taxon>
        <taxon>Usitatibacteraceae</taxon>
        <taxon>Usitatibacter</taxon>
    </lineage>
</organism>
<evidence type="ECO:0000313" key="3">
    <source>
        <dbReference type="Proteomes" id="UP000501534"/>
    </source>
</evidence>
<dbReference type="KEGG" id="uru:DSM104443_02892"/>
<dbReference type="RefSeq" id="WP_171093459.1">
    <property type="nucleotide sequence ID" value="NZ_CP053069.1"/>
</dbReference>
<dbReference type="Gene3D" id="3.30.1360.100">
    <property type="entry name" value="General secretion pathway protein M, EpsM"/>
    <property type="match status" value="1"/>
</dbReference>
<gene>
    <name evidence="2" type="ORF">DSM104443_02892</name>
</gene>
<dbReference type="GO" id="GO:0015628">
    <property type="term" value="P:protein secretion by the type II secretion system"/>
    <property type="evidence" value="ECO:0007669"/>
    <property type="project" value="InterPro"/>
</dbReference>
<dbReference type="GO" id="GO:0015627">
    <property type="term" value="C:type II protein secretion system complex"/>
    <property type="evidence" value="ECO:0007669"/>
    <property type="project" value="InterPro"/>
</dbReference>
<keyword evidence="1" id="KW-1133">Transmembrane helix</keyword>
<sequence length="155" mass="16279">MNAFWAQRSPGERRTLLIGGAIAGVLLLVALVWLPLERSRSRMASEIPQLASALATMERQAGEVARVRSMPALANATTGAVADLSTSIGRALPAAQVTMIDAKRIRLAAADVPYGALLETIAASQSSLGLRVDTARIEALPAAGRVRAELVLSRP</sequence>
<dbReference type="EMBL" id="CP053069">
    <property type="protein sequence ID" value="QJR11809.1"/>
    <property type="molecule type" value="Genomic_DNA"/>
</dbReference>
<keyword evidence="3" id="KW-1185">Reference proteome</keyword>
<evidence type="ECO:0000313" key="2">
    <source>
        <dbReference type="EMBL" id="QJR11809.1"/>
    </source>
</evidence>
<evidence type="ECO:0008006" key="4">
    <source>
        <dbReference type="Google" id="ProtNLM"/>
    </source>
</evidence>